<dbReference type="STRING" id="1798512.A3A39_04975"/>
<dbReference type="SUPFAM" id="SSF82199">
    <property type="entry name" value="SET domain"/>
    <property type="match status" value="1"/>
</dbReference>
<feature type="domain" description="SET" evidence="1">
    <location>
        <begin position="5"/>
        <end position="121"/>
    </location>
</feature>
<dbReference type="Pfam" id="PF00856">
    <property type="entry name" value="SET"/>
    <property type="match status" value="1"/>
</dbReference>
<dbReference type="EMBL" id="MFLZ01000040">
    <property type="protein sequence ID" value="OGG79201.1"/>
    <property type="molecule type" value="Genomic_DNA"/>
</dbReference>
<dbReference type="PANTHER" id="PTHR45660">
    <property type="entry name" value="HISTONE-LYSINE N-METHYLTRANSFERASE SETMAR"/>
    <property type="match status" value="1"/>
</dbReference>
<dbReference type="PANTHER" id="PTHR45660:SF82">
    <property type="entry name" value="SET DOMAIN-CONTAINING PROTEIN-RELATED"/>
    <property type="match status" value="1"/>
</dbReference>
<protein>
    <recommendedName>
        <fullName evidence="1">SET domain-containing protein</fullName>
    </recommendedName>
</protein>
<dbReference type="PROSITE" id="PS50280">
    <property type="entry name" value="SET"/>
    <property type="match status" value="1"/>
</dbReference>
<evidence type="ECO:0000313" key="3">
    <source>
        <dbReference type="Proteomes" id="UP000177372"/>
    </source>
</evidence>
<reference evidence="2 3" key="1">
    <citation type="journal article" date="2016" name="Nat. Commun.">
        <title>Thousands of microbial genomes shed light on interconnected biogeochemical processes in an aquifer system.</title>
        <authorList>
            <person name="Anantharaman K."/>
            <person name="Brown C.T."/>
            <person name="Hug L.A."/>
            <person name="Sharon I."/>
            <person name="Castelle C.J."/>
            <person name="Probst A.J."/>
            <person name="Thomas B.C."/>
            <person name="Singh A."/>
            <person name="Wilkins M.J."/>
            <person name="Karaoz U."/>
            <person name="Brodie E.L."/>
            <person name="Williams K.H."/>
            <person name="Hubbard S.S."/>
            <person name="Banfield J.F."/>
        </authorList>
    </citation>
    <scope>NUCLEOTIDE SEQUENCE [LARGE SCALE GENOMIC DNA]</scope>
</reference>
<dbReference type="AlphaFoldDB" id="A0A1F6F010"/>
<dbReference type="InterPro" id="IPR051357">
    <property type="entry name" value="H3K9_HMTase_SUVAR3-9"/>
</dbReference>
<dbReference type="GO" id="GO:0003690">
    <property type="term" value="F:double-stranded DNA binding"/>
    <property type="evidence" value="ECO:0007669"/>
    <property type="project" value="TreeGrafter"/>
</dbReference>
<comment type="caution">
    <text evidence="2">The sequence shown here is derived from an EMBL/GenBank/DDBJ whole genome shotgun (WGS) entry which is preliminary data.</text>
</comment>
<dbReference type="Proteomes" id="UP000177372">
    <property type="component" value="Unassembled WGS sequence"/>
</dbReference>
<evidence type="ECO:0000313" key="2">
    <source>
        <dbReference type="EMBL" id="OGG79201.1"/>
    </source>
</evidence>
<gene>
    <name evidence="2" type="ORF">A3A39_04975</name>
</gene>
<evidence type="ECO:0000259" key="1">
    <source>
        <dbReference type="PROSITE" id="PS50280"/>
    </source>
</evidence>
<dbReference type="Gene3D" id="2.170.270.10">
    <property type="entry name" value="SET domain"/>
    <property type="match status" value="1"/>
</dbReference>
<proteinExistence type="predicted"/>
<dbReference type="InterPro" id="IPR046341">
    <property type="entry name" value="SET_dom_sf"/>
</dbReference>
<sequence length="143" mass="15901">MERMSTVSIRTSKPGLGRGLFANRPIASGDFVAEYTGVHIPTPYADTLETRYLFEIDSDWTIDGSSRANVARYINHSCEPNCEGEIRGLPAPRSSRQAGGRVLIYAARDIRLGEELTLDYGDEYFDEFIRPQGCKCVRCAVSS</sequence>
<dbReference type="SMART" id="SM00317">
    <property type="entry name" value="SET"/>
    <property type="match status" value="1"/>
</dbReference>
<accession>A0A1F6F010</accession>
<name>A0A1F6F010_9BACT</name>
<dbReference type="InterPro" id="IPR001214">
    <property type="entry name" value="SET_dom"/>
</dbReference>
<organism evidence="2 3">
    <name type="scientific">Candidatus Kaiserbacteria bacterium RIFCSPLOWO2_01_FULL_54_13</name>
    <dbReference type="NCBI Taxonomy" id="1798512"/>
    <lineage>
        <taxon>Bacteria</taxon>
        <taxon>Candidatus Kaiseribacteriota</taxon>
    </lineage>
</organism>
<dbReference type="GO" id="GO:0042054">
    <property type="term" value="F:histone methyltransferase activity"/>
    <property type="evidence" value="ECO:0007669"/>
    <property type="project" value="TreeGrafter"/>
</dbReference>